<dbReference type="EMBL" id="MCHY01000006">
    <property type="protein sequence ID" value="RKD25925.1"/>
    <property type="molecule type" value="Genomic_DNA"/>
</dbReference>
<dbReference type="Gene3D" id="3.30.470.20">
    <property type="entry name" value="ATP-grasp fold, B domain"/>
    <property type="match status" value="1"/>
</dbReference>
<dbReference type="Pfam" id="PF14398">
    <property type="entry name" value="ATPgrasp_YheCD"/>
    <property type="match status" value="1"/>
</dbReference>
<name>A0A419SNS1_9BACL</name>
<dbReference type="AlphaFoldDB" id="A0A419SNS1"/>
<dbReference type="Proteomes" id="UP000284219">
    <property type="component" value="Unassembled WGS sequence"/>
</dbReference>
<comment type="caution">
    <text evidence="1">The sequence shown here is derived from an EMBL/GenBank/DDBJ whole genome shotgun (WGS) entry which is preliminary data.</text>
</comment>
<sequence length="244" mass="27952">MANSLGKLTKHKFLMMSKDLVSSLPHTQKMTKESFCSLLNRYGRIVVKPSSGSGGVGVMQIISMGKRRYAVHYGKYQKTIQGLLPTYQFAQSKAKGLYLAQQGIKLAKINGRPFDLRVMVQRKRNSEWVVTGILAKVAGSGFFITNIVESKGKALPLRTAVQQASIRRASYDKINQQIHRLALQTVYRLQKYYRIRTVGIDMGIDEQGKVWIIEANFSPDKTYFRRLKDKTMYRRIMSYYYGSR</sequence>
<dbReference type="InterPro" id="IPR026838">
    <property type="entry name" value="YheC/D"/>
</dbReference>
<gene>
    <name evidence="1" type="ORF">BEP19_03075</name>
</gene>
<dbReference type="RefSeq" id="WP_120188603.1">
    <property type="nucleotide sequence ID" value="NZ_MCHY01000006.1"/>
</dbReference>
<evidence type="ECO:0008006" key="3">
    <source>
        <dbReference type="Google" id="ProtNLM"/>
    </source>
</evidence>
<organism evidence="1 2">
    <name type="scientific">Ammoniphilus oxalaticus</name>
    <dbReference type="NCBI Taxonomy" id="66863"/>
    <lineage>
        <taxon>Bacteria</taxon>
        <taxon>Bacillati</taxon>
        <taxon>Bacillota</taxon>
        <taxon>Bacilli</taxon>
        <taxon>Bacillales</taxon>
        <taxon>Paenibacillaceae</taxon>
        <taxon>Aneurinibacillus group</taxon>
        <taxon>Ammoniphilus</taxon>
    </lineage>
</organism>
<reference evidence="1 2" key="1">
    <citation type="submission" date="2016-08" db="EMBL/GenBank/DDBJ databases">
        <title>Novel Firmicute Genomes.</title>
        <authorList>
            <person name="Poppleton D.I."/>
            <person name="Gribaldo S."/>
        </authorList>
    </citation>
    <scope>NUCLEOTIDE SEQUENCE [LARGE SCALE GENOMIC DNA]</scope>
    <source>
        <strain evidence="1 2">RAOx-1</strain>
    </source>
</reference>
<keyword evidence="2" id="KW-1185">Reference proteome</keyword>
<evidence type="ECO:0000313" key="1">
    <source>
        <dbReference type="EMBL" id="RKD25925.1"/>
    </source>
</evidence>
<accession>A0A419SNS1</accession>
<protein>
    <recommendedName>
        <fullName evidence="3">ATP-grasp domain-containing protein</fullName>
    </recommendedName>
</protein>
<evidence type="ECO:0000313" key="2">
    <source>
        <dbReference type="Proteomes" id="UP000284219"/>
    </source>
</evidence>
<dbReference type="OrthoDB" id="7869153at2"/>
<proteinExistence type="predicted"/>
<dbReference type="SUPFAM" id="SSF56059">
    <property type="entry name" value="Glutathione synthetase ATP-binding domain-like"/>
    <property type="match status" value="1"/>
</dbReference>